<dbReference type="SUPFAM" id="SSF118215">
    <property type="entry name" value="Proton glutamate symport protein"/>
    <property type="match status" value="1"/>
</dbReference>
<name>A0AAU7XBK9_9HYPH</name>
<dbReference type="PROSITE" id="PS00714">
    <property type="entry name" value="NA_DICARBOXYL_SYMP_2"/>
    <property type="match status" value="1"/>
</dbReference>
<gene>
    <name evidence="10" type="ORF">ABS361_19880</name>
</gene>
<dbReference type="GO" id="GO:0015141">
    <property type="term" value="F:succinate transmembrane transporter activity"/>
    <property type="evidence" value="ECO:0007669"/>
    <property type="project" value="TreeGrafter"/>
</dbReference>
<evidence type="ECO:0000256" key="7">
    <source>
        <dbReference type="ARBA" id="ARBA00022989"/>
    </source>
</evidence>
<dbReference type="InterPro" id="IPR001991">
    <property type="entry name" value="Na-dicarboxylate_symporter"/>
</dbReference>
<dbReference type="EMBL" id="CP158568">
    <property type="protein sequence ID" value="XBY44263.1"/>
    <property type="molecule type" value="Genomic_DNA"/>
</dbReference>
<dbReference type="GO" id="GO:0070778">
    <property type="term" value="P:L-aspartate transmembrane transport"/>
    <property type="evidence" value="ECO:0007669"/>
    <property type="project" value="TreeGrafter"/>
</dbReference>
<evidence type="ECO:0000256" key="6">
    <source>
        <dbReference type="ARBA" id="ARBA00022847"/>
    </source>
</evidence>
<keyword evidence="8 9" id="KW-0472">Membrane</keyword>
<organism evidence="10">
    <name type="scientific">Methyloraptor flagellatus</name>
    <dbReference type="NCBI Taxonomy" id="3162530"/>
    <lineage>
        <taxon>Bacteria</taxon>
        <taxon>Pseudomonadati</taxon>
        <taxon>Pseudomonadota</taxon>
        <taxon>Alphaproteobacteria</taxon>
        <taxon>Hyphomicrobiales</taxon>
        <taxon>Ancalomicrobiaceae</taxon>
        <taxon>Methyloraptor</taxon>
    </lineage>
</organism>
<keyword evidence="6" id="KW-0769">Symport</keyword>
<keyword evidence="3" id="KW-0813">Transport</keyword>
<protein>
    <submittedName>
        <fullName evidence="10">Cation:dicarboxylase symporter family transporter</fullName>
    </submittedName>
</protein>
<feature type="transmembrane region" description="Helical" evidence="9">
    <location>
        <begin position="87"/>
        <end position="109"/>
    </location>
</feature>
<dbReference type="GO" id="GO:0005886">
    <property type="term" value="C:plasma membrane"/>
    <property type="evidence" value="ECO:0007669"/>
    <property type="project" value="UniProtKB-SubCell"/>
</dbReference>
<evidence type="ECO:0000256" key="5">
    <source>
        <dbReference type="ARBA" id="ARBA00022692"/>
    </source>
</evidence>
<reference evidence="10" key="1">
    <citation type="submission" date="2024-06" db="EMBL/GenBank/DDBJ databases">
        <title>Methylostella associata gen. nov., sp. nov., a novel Ancalomicrobiaceae-affiliated facultatively methylotrophic bacteria that feed on methanotrophs of the genus Methylococcus.</title>
        <authorList>
            <person name="Saltykova V."/>
            <person name="Danilova O.V."/>
            <person name="Oshkin I.Y."/>
            <person name="Belova S.E."/>
            <person name="Pimenov N.V."/>
            <person name="Dedysh S.N."/>
        </authorList>
    </citation>
    <scope>NUCLEOTIDE SEQUENCE</scope>
    <source>
        <strain evidence="10">S20</strain>
    </source>
</reference>
<evidence type="ECO:0000256" key="8">
    <source>
        <dbReference type="ARBA" id="ARBA00023136"/>
    </source>
</evidence>
<feature type="transmembrane region" description="Helical" evidence="9">
    <location>
        <begin position="363"/>
        <end position="389"/>
    </location>
</feature>
<dbReference type="PANTHER" id="PTHR42865">
    <property type="entry name" value="PROTON/GLUTAMATE-ASPARTATE SYMPORTER"/>
    <property type="match status" value="1"/>
</dbReference>
<feature type="transmembrane region" description="Helical" evidence="9">
    <location>
        <begin position="337"/>
        <end position="357"/>
    </location>
</feature>
<comment type="subcellular location">
    <subcellularLocation>
        <location evidence="1">Cell inner membrane</location>
        <topology evidence="1">Multi-pass membrane protein</topology>
    </subcellularLocation>
</comment>
<evidence type="ECO:0000313" key="10">
    <source>
        <dbReference type="EMBL" id="XBY44263.1"/>
    </source>
</evidence>
<dbReference type="InterPro" id="IPR036458">
    <property type="entry name" value="Na:dicarbo_symporter_sf"/>
</dbReference>
<dbReference type="Gene3D" id="1.10.3860.10">
    <property type="entry name" value="Sodium:dicarboxylate symporter"/>
    <property type="match status" value="1"/>
</dbReference>
<dbReference type="FunFam" id="1.10.3860.10:FF:000001">
    <property type="entry name" value="C4-dicarboxylate transport protein"/>
    <property type="match status" value="1"/>
</dbReference>
<feature type="transmembrane region" description="Helical" evidence="9">
    <location>
        <begin position="396"/>
        <end position="415"/>
    </location>
</feature>
<evidence type="ECO:0000256" key="3">
    <source>
        <dbReference type="ARBA" id="ARBA00022448"/>
    </source>
</evidence>
<dbReference type="GO" id="GO:0015366">
    <property type="term" value="F:malate:proton symporter activity"/>
    <property type="evidence" value="ECO:0007669"/>
    <property type="project" value="TreeGrafter"/>
</dbReference>
<dbReference type="InterPro" id="IPR018107">
    <property type="entry name" value="Na-dicarboxylate_symporter_CS"/>
</dbReference>
<comment type="similarity">
    <text evidence="2">Belongs to the dicarboxylate/amino acid:cation symporter (DAACS) (TC 2.A.23) family.</text>
</comment>
<proteinExistence type="inferred from homology"/>
<keyword evidence="5 9" id="KW-0812">Transmembrane</keyword>
<evidence type="ECO:0000256" key="4">
    <source>
        <dbReference type="ARBA" id="ARBA00022475"/>
    </source>
</evidence>
<dbReference type="GO" id="GO:0015138">
    <property type="term" value="F:fumarate transmembrane transporter activity"/>
    <property type="evidence" value="ECO:0007669"/>
    <property type="project" value="TreeGrafter"/>
</dbReference>
<dbReference type="RefSeq" id="WP_407049355.1">
    <property type="nucleotide sequence ID" value="NZ_CP158568.1"/>
</dbReference>
<dbReference type="PRINTS" id="PR00173">
    <property type="entry name" value="EDTRNSPORT"/>
</dbReference>
<evidence type="ECO:0000256" key="9">
    <source>
        <dbReference type="SAM" id="Phobius"/>
    </source>
</evidence>
<dbReference type="AlphaFoldDB" id="A0AAU7XBK9"/>
<accession>A0AAU7XBK9</accession>
<feature type="transmembrane region" description="Helical" evidence="9">
    <location>
        <begin position="232"/>
        <end position="253"/>
    </location>
</feature>
<dbReference type="Pfam" id="PF00375">
    <property type="entry name" value="SDF"/>
    <property type="match status" value="1"/>
</dbReference>
<evidence type="ECO:0000256" key="2">
    <source>
        <dbReference type="ARBA" id="ARBA00006148"/>
    </source>
</evidence>
<dbReference type="KEGG" id="mflg:ABS361_19880"/>
<feature type="transmembrane region" description="Helical" evidence="9">
    <location>
        <begin position="194"/>
        <end position="220"/>
    </location>
</feature>
<keyword evidence="4" id="KW-1003">Cell membrane</keyword>
<feature type="transmembrane region" description="Helical" evidence="9">
    <location>
        <begin position="53"/>
        <end position="75"/>
    </location>
</feature>
<keyword evidence="7 9" id="KW-1133">Transmembrane helix</keyword>
<feature type="transmembrane region" description="Helical" evidence="9">
    <location>
        <begin position="311"/>
        <end position="330"/>
    </location>
</feature>
<sequence>MSPVTVGAGHAPRTRKPIYQLLYVQVLIGVALGVALGHFAPDIAGHAKPFGDAFIKIVKMMIVPIVFCTITIGIANVDAGRSIGSSILKTMLLFYALTIVGLATGLIAVETIQPGLGMHIDVHAIDPKEAARYAAQAKPLDTVDVLLHIIPKSFFTPFAEGEVLPVLFIAIVAGFGLRKAGLAGETFLRGLESFSAALFMAFGSLMKLAPIGAFGAIAFIVAKSGLKTIGNLGLLIVTLYVACGFFVFVVLWALARFHGFSLFKVLRYFREELLVVLGTSSTEPVLPAVLYKLERLGCSKGSVGLSLPLGYSFNLDGTAIYLTLASLFLAQAMDIHLTGWQVTSMIFVMLLTSKGAAGVTGSGFAALVATLAAMPDTVPVAGVVIIAGIDRFMSEARALTSLVSNMVACIVIAMWEGECDRTVLARELNGEAADVPAERTSTVGAELPATA</sequence>
<feature type="transmembrane region" description="Helical" evidence="9">
    <location>
        <begin position="21"/>
        <end position="41"/>
    </location>
</feature>
<dbReference type="PANTHER" id="PTHR42865:SF1">
    <property type="entry name" value="AEROBIC C4-DICARBOXYLATE TRANSPORT PROTEIN"/>
    <property type="match status" value="1"/>
</dbReference>
<evidence type="ECO:0000256" key="1">
    <source>
        <dbReference type="ARBA" id="ARBA00004429"/>
    </source>
</evidence>
<dbReference type="PROSITE" id="PS00713">
    <property type="entry name" value="NA_DICARBOXYL_SYMP_1"/>
    <property type="match status" value="1"/>
</dbReference>